<protein>
    <recommendedName>
        <fullName evidence="3">Sushi domain-containing protein</fullName>
    </recommendedName>
</protein>
<accession>A0ABY8U4J6</accession>
<dbReference type="Proteomes" id="UP001244341">
    <property type="component" value="Chromosome 6b"/>
</dbReference>
<sequence length="212" mass="21793">MCPGLPAAAGTGSKPWPRKCKGAAIGATCTAQCATAAGYAGNATARCLVNAAGEPQWSAPGNQCVKKLESAACLGTPPFDLRRKAVWPPNDGCNGTASGQKCYADCWDPYQGGGFSSTCANDTWLPPVPDHQELGFPWDGCTPHTPSCGSKPPPFDVPGAAWEPDCKDLPEPLSCAAPCVAPYAGEGYWVRCMASSGGDPWGELQGAGCSKP</sequence>
<evidence type="ECO:0000313" key="2">
    <source>
        <dbReference type="Proteomes" id="UP001244341"/>
    </source>
</evidence>
<keyword evidence="2" id="KW-1185">Reference proteome</keyword>
<organism evidence="1 2">
    <name type="scientific">Tetradesmus obliquus</name>
    <name type="common">Green alga</name>
    <name type="synonym">Acutodesmus obliquus</name>
    <dbReference type="NCBI Taxonomy" id="3088"/>
    <lineage>
        <taxon>Eukaryota</taxon>
        <taxon>Viridiplantae</taxon>
        <taxon>Chlorophyta</taxon>
        <taxon>core chlorophytes</taxon>
        <taxon>Chlorophyceae</taxon>
        <taxon>CS clade</taxon>
        <taxon>Sphaeropleales</taxon>
        <taxon>Scenedesmaceae</taxon>
        <taxon>Tetradesmus</taxon>
    </lineage>
</organism>
<evidence type="ECO:0000313" key="1">
    <source>
        <dbReference type="EMBL" id="WIA15381.1"/>
    </source>
</evidence>
<gene>
    <name evidence="1" type="ORF">OEZ85_002043</name>
</gene>
<evidence type="ECO:0008006" key="3">
    <source>
        <dbReference type="Google" id="ProtNLM"/>
    </source>
</evidence>
<reference evidence="1 2" key="1">
    <citation type="submission" date="2023-05" db="EMBL/GenBank/DDBJ databases">
        <title>A 100% complete, gapless, phased diploid assembly of the Scenedesmus obliquus UTEX 3031 genome.</title>
        <authorList>
            <person name="Biondi T.C."/>
            <person name="Hanschen E.R."/>
            <person name="Kwon T."/>
            <person name="Eng W."/>
            <person name="Kruse C.P.S."/>
            <person name="Koehler S.I."/>
            <person name="Kunde Y."/>
            <person name="Gleasner C.D."/>
            <person name="You Mak K.T."/>
            <person name="Polle J."/>
            <person name="Hovde B.T."/>
            <person name="Starkenburg S.R."/>
        </authorList>
    </citation>
    <scope>NUCLEOTIDE SEQUENCE [LARGE SCALE GENOMIC DNA]</scope>
    <source>
        <strain evidence="1 2">DOE0152z</strain>
    </source>
</reference>
<name>A0ABY8U4J6_TETOB</name>
<dbReference type="EMBL" id="CP126213">
    <property type="protein sequence ID" value="WIA15381.1"/>
    <property type="molecule type" value="Genomic_DNA"/>
</dbReference>
<proteinExistence type="predicted"/>